<keyword evidence="2" id="KW-1185">Reference proteome</keyword>
<evidence type="ECO:0000313" key="3">
    <source>
        <dbReference type="RefSeq" id="XP_021852904.1"/>
    </source>
</evidence>
<dbReference type="GeneID" id="110792409"/>
<name>A0A9R0IRG9_SPIOL</name>
<feature type="chain" id="PRO_5040389095" evidence="1">
    <location>
        <begin position="21"/>
        <end position="123"/>
    </location>
</feature>
<dbReference type="KEGG" id="soe:110792409"/>
<reference evidence="3" key="2">
    <citation type="submission" date="2025-08" db="UniProtKB">
        <authorList>
            <consortium name="RefSeq"/>
        </authorList>
    </citation>
    <scope>IDENTIFICATION</scope>
    <source>
        <tissue evidence="3">Leaf</tissue>
    </source>
</reference>
<reference evidence="2" key="1">
    <citation type="journal article" date="2021" name="Nat. Commun.">
        <title>Genomic analyses provide insights into spinach domestication and the genetic basis of agronomic traits.</title>
        <authorList>
            <person name="Cai X."/>
            <person name="Sun X."/>
            <person name="Xu C."/>
            <person name="Sun H."/>
            <person name="Wang X."/>
            <person name="Ge C."/>
            <person name="Zhang Z."/>
            <person name="Wang Q."/>
            <person name="Fei Z."/>
            <person name="Jiao C."/>
            <person name="Wang Q."/>
        </authorList>
    </citation>
    <scope>NUCLEOTIDE SEQUENCE [LARGE SCALE GENOMIC DNA]</scope>
    <source>
        <strain evidence="2">cv. Varoflay</strain>
    </source>
</reference>
<evidence type="ECO:0000313" key="2">
    <source>
        <dbReference type="Proteomes" id="UP000813463"/>
    </source>
</evidence>
<evidence type="ECO:0000256" key="1">
    <source>
        <dbReference type="SAM" id="SignalP"/>
    </source>
</evidence>
<keyword evidence="1" id="KW-0732">Signal</keyword>
<accession>A0A9R0IRG9</accession>
<dbReference type="AlphaFoldDB" id="A0A9R0IRG9"/>
<proteinExistence type="predicted"/>
<sequence length="123" mass="13330">MVRWCNTVVLLVLAVAVVRTMTVECNYSIASGGGKAATSEIKGNKQDAKEKVHQTLEEANETAVTWTDWAKDKIQGVLGLVGFANGGIKIDKAAEIVDEASGKAKGKYEQVKEKTYEVIDEEL</sequence>
<organism evidence="2 3">
    <name type="scientific">Spinacia oleracea</name>
    <name type="common">Spinach</name>
    <dbReference type="NCBI Taxonomy" id="3562"/>
    <lineage>
        <taxon>Eukaryota</taxon>
        <taxon>Viridiplantae</taxon>
        <taxon>Streptophyta</taxon>
        <taxon>Embryophyta</taxon>
        <taxon>Tracheophyta</taxon>
        <taxon>Spermatophyta</taxon>
        <taxon>Magnoliopsida</taxon>
        <taxon>eudicotyledons</taxon>
        <taxon>Gunneridae</taxon>
        <taxon>Pentapetalae</taxon>
        <taxon>Caryophyllales</taxon>
        <taxon>Chenopodiaceae</taxon>
        <taxon>Chenopodioideae</taxon>
        <taxon>Anserineae</taxon>
        <taxon>Spinacia</taxon>
    </lineage>
</organism>
<protein>
    <submittedName>
        <fullName evidence="3">Uncharacterized protein</fullName>
    </submittedName>
</protein>
<feature type="signal peptide" evidence="1">
    <location>
        <begin position="1"/>
        <end position="20"/>
    </location>
</feature>
<dbReference type="RefSeq" id="XP_021852904.1">
    <property type="nucleotide sequence ID" value="XM_021997212.2"/>
</dbReference>
<gene>
    <name evidence="3" type="primary">LOC110792409</name>
</gene>
<dbReference type="Proteomes" id="UP000813463">
    <property type="component" value="Chromosome 3"/>
</dbReference>
<dbReference type="OrthoDB" id="1752233at2759"/>